<dbReference type="CDD" id="cd00342">
    <property type="entry name" value="gram_neg_porins"/>
    <property type="match status" value="1"/>
</dbReference>
<dbReference type="PANTHER" id="PTHR34501">
    <property type="entry name" value="PROTEIN YDDL-RELATED"/>
    <property type="match status" value="1"/>
</dbReference>
<dbReference type="PANTHER" id="PTHR34501:SF2">
    <property type="entry name" value="OUTER MEMBRANE PORIN F-RELATED"/>
    <property type="match status" value="1"/>
</dbReference>
<dbReference type="Gene3D" id="2.40.160.10">
    <property type="entry name" value="Porin"/>
    <property type="match status" value="1"/>
</dbReference>
<reference evidence="5" key="1">
    <citation type="submission" date="2022-02" db="EMBL/GenBank/DDBJ databases">
        <title>Vibrio sp. nov, a new bacterium isolated from seawater.</title>
        <authorList>
            <person name="Yuan Y."/>
        </authorList>
    </citation>
    <scope>NUCLEOTIDE SEQUENCE</scope>
    <source>
        <strain evidence="5">ZSDZ65</strain>
    </source>
</reference>
<dbReference type="InterPro" id="IPR023614">
    <property type="entry name" value="Porin_dom_sf"/>
</dbReference>
<comment type="caution">
    <text evidence="5">The sequence shown here is derived from an EMBL/GenBank/DDBJ whole genome shotgun (WGS) entry which is preliminary data.</text>
</comment>
<dbReference type="AlphaFoldDB" id="A0A9X3CLR2"/>
<keyword evidence="6" id="KW-1185">Reference proteome</keyword>
<evidence type="ECO:0000313" key="5">
    <source>
        <dbReference type="EMBL" id="MCW8345716.1"/>
    </source>
</evidence>
<evidence type="ECO:0000256" key="3">
    <source>
        <dbReference type="ARBA" id="ARBA00023136"/>
    </source>
</evidence>
<accession>A0A9X3CLR2</accession>
<dbReference type="GO" id="GO:0015288">
    <property type="term" value="F:porin activity"/>
    <property type="evidence" value="ECO:0007669"/>
    <property type="project" value="InterPro"/>
</dbReference>
<sequence length="374" mass="39586">MNKKFIALAVAAAAFGTSAQAVELYNKDGSTFAVGGHVSVGVMDAESEAAGVNSVSPRINFEATQDLGNGFTADAKGEWALNMLNGGDNSFTTRLGYIGVSHEEMGRVAVGTQWAPYYNAGGVADLPIAFANDFLYDNHGALGTGRAESMVAYSNAFDFANAGALNVGLGWQGASDINNNDADATPAVEESKYHVGQRAQVALGYDVAGFGINYAYTGGDIASKAGTAQILDDKATSHLVSAKYGTYGKGLYVAGVYAMNDYMNSYDATVSATKANGLQLDDTKAYEAILAYGLSNSLNLSINYESVKYDGDKVLGAGYQGETIYSTTAIQAEYDVTSRMRAYAGYEFDLQGTGQFKEDHARDNVWMAGVRFFL</sequence>
<name>A0A9X3CLR2_9VIBR</name>
<keyword evidence="2 4" id="KW-0732">Signal</keyword>
<protein>
    <submittedName>
        <fullName evidence="5">Porin</fullName>
    </submittedName>
</protein>
<dbReference type="SUPFAM" id="SSF56935">
    <property type="entry name" value="Porins"/>
    <property type="match status" value="1"/>
</dbReference>
<evidence type="ECO:0000256" key="1">
    <source>
        <dbReference type="ARBA" id="ARBA00004571"/>
    </source>
</evidence>
<proteinExistence type="predicted"/>
<dbReference type="EMBL" id="JAKRRY010000006">
    <property type="protein sequence ID" value="MCW8345716.1"/>
    <property type="molecule type" value="Genomic_DNA"/>
</dbReference>
<dbReference type="InterPro" id="IPR050298">
    <property type="entry name" value="Gram-neg_bact_OMP"/>
</dbReference>
<dbReference type="Proteomes" id="UP001155587">
    <property type="component" value="Unassembled WGS sequence"/>
</dbReference>
<dbReference type="GO" id="GO:0009279">
    <property type="term" value="C:cell outer membrane"/>
    <property type="evidence" value="ECO:0007669"/>
    <property type="project" value="UniProtKB-SubCell"/>
</dbReference>
<feature type="signal peptide" evidence="4">
    <location>
        <begin position="1"/>
        <end position="21"/>
    </location>
</feature>
<keyword evidence="3" id="KW-0472">Membrane</keyword>
<gene>
    <name evidence="5" type="ORF">MD535_06790</name>
</gene>
<evidence type="ECO:0000313" key="6">
    <source>
        <dbReference type="Proteomes" id="UP001155587"/>
    </source>
</evidence>
<comment type="subcellular location">
    <subcellularLocation>
        <location evidence="1">Cell outer membrane</location>
        <topology evidence="1">Multi-pass membrane protein</topology>
    </subcellularLocation>
</comment>
<evidence type="ECO:0000256" key="4">
    <source>
        <dbReference type="SAM" id="SignalP"/>
    </source>
</evidence>
<feature type="chain" id="PRO_5040957428" evidence="4">
    <location>
        <begin position="22"/>
        <end position="374"/>
    </location>
</feature>
<dbReference type="InterPro" id="IPR033900">
    <property type="entry name" value="Gram_neg_porin_domain"/>
</dbReference>
<organism evidence="5 6">
    <name type="scientific">Vibrio qingdaonensis</name>
    <dbReference type="NCBI Taxonomy" id="2829491"/>
    <lineage>
        <taxon>Bacteria</taxon>
        <taxon>Pseudomonadati</taxon>
        <taxon>Pseudomonadota</taxon>
        <taxon>Gammaproteobacteria</taxon>
        <taxon>Vibrionales</taxon>
        <taxon>Vibrionaceae</taxon>
        <taxon>Vibrio</taxon>
    </lineage>
</organism>
<evidence type="ECO:0000256" key="2">
    <source>
        <dbReference type="ARBA" id="ARBA00022729"/>
    </source>
</evidence>
<dbReference type="RefSeq" id="WP_265674128.1">
    <property type="nucleotide sequence ID" value="NZ_JAKRRY010000006.1"/>
</dbReference>